<feature type="transmembrane region" description="Helical" evidence="1">
    <location>
        <begin position="150"/>
        <end position="169"/>
    </location>
</feature>
<keyword evidence="1" id="KW-0472">Membrane</keyword>
<evidence type="ECO:0000313" key="3">
    <source>
        <dbReference type="Proteomes" id="UP000515847"/>
    </source>
</evidence>
<feature type="transmembrane region" description="Helical" evidence="1">
    <location>
        <begin position="6"/>
        <end position="25"/>
    </location>
</feature>
<feature type="transmembrane region" description="Helical" evidence="1">
    <location>
        <begin position="353"/>
        <end position="372"/>
    </location>
</feature>
<reference evidence="2 3" key="1">
    <citation type="journal article" date="2019" name="Front. Microbiol.">
        <title>Thermoanaerosceptrum fracticalcis gen. nov. sp. nov., a Novel Fumarate-Fermenting Microorganism From a Deep Fractured Carbonate Aquifer of the US Great Basin.</title>
        <authorList>
            <person name="Hamilton-Brehm S.D."/>
            <person name="Stewart L.E."/>
            <person name="Zavarin M."/>
            <person name="Caldwell M."/>
            <person name="Lawson P.A."/>
            <person name="Onstott T.C."/>
            <person name="Grzymski J."/>
            <person name="Neveux I."/>
            <person name="Lollar B.S."/>
            <person name="Russell C.E."/>
            <person name="Moser D.P."/>
        </authorList>
    </citation>
    <scope>NUCLEOTIDE SEQUENCE [LARGE SCALE GENOMIC DNA]</scope>
    <source>
        <strain evidence="2 3">DRI-13</strain>
    </source>
</reference>
<feature type="transmembrane region" description="Helical" evidence="1">
    <location>
        <begin position="223"/>
        <end position="242"/>
    </location>
</feature>
<keyword evidence="3" id="KW-1185">Reference proteome</keyword>
<proteinExistence type="predicted"/>
<organism evidence="2 3">
    <name type="scientific">Thermanaerosceptrum fracticalcis</name>
    <dbReference type="NCBI Taxonomy" id="1712410"/>
    <lineage>
        <taxon>Bacteria</taxon>
        <taxon>Bacillati</taxon>
        <taxon>Bacillota</taxon>
        <taxon>Clostridia</taxon>
        <taxon>Eubacteriales</taxon>
        <taxon>Peptococcaceae</taxon>
        <taxon>Thermanaerosceptrum</taxon>
    </lineage>
</organism>
<dbReference type="KEGG" id="tfr:BR63_18465"/>
<gene>
    <name evidence="2" type="ORF">BR63_18465</name>
</gene>
<evidence type="ECO:0000256" key="1">
    <source>
        <dbReference type="SAM" id="Phobius"/>
    </source>
</evidence>
<feature type="transmembrane region" description="Helical" evidence="1">
    <location>
        <begin position="124"/>
        <end position="144"/>
    </location>
</feature>
<keyword evidence="1" id="KW-0812">Transmembrane</keyword>
<feature type="transmembrane region" description="Helical" evidence="1">
    <location>
        <begin position="76"/>
        <end position="103"/>
    </location>
</feature>
<protein>
    <recommendedName>
        <fullName evidence="4">DUF401 family protein</fullName>
    </recommendedName>
</protein>
<keyword evidence="1" id="KW-1133">Transmembrane helix</keyword>
<feature type="transmembrane region" description="Helical" evidence="1">
    <location>
        <begin position="197"/>
        <end position="217"/>
    </location>
</feature>
<feature type="transmembrane region" description="Helical" evidence="1">
    <location>
        <begin position="296"/>
        <end position="316"/>
    </location>
</feature>
<feature type="transmembrane region" description="Helical" evidence="1">
    <location>
        <begin position="37"/>
        <end position="56"/>
    </location>
</feature>
<dbReference type="Proteomes" id="UP000515847">
    <property type="component" value="Chromosome"/>
</dbReference>
<name>A0A7G6E7M1_THEFR</name>
<dbReference type="AlphaFoldDB" id="A0A7G6E7M1"/>
<evidence type="ECO:0008006" key="4">
    <source>
        <dbReference type="Google" id="ProtNLM"/>
    </source>
</evidence>
<sequence>MKNSNKLLAMALFILGAYILIKSNAGLKDLLRAFTENAGIITLLLTVPLLSIILHYDNYAEGILELAEKYITSNFSFYTITVFIVNGLGMILNLATIPLVYQLMEKTSQYYPQKLYYKALTRGFCTNLMWSPNFISVAVVLHYLKIPWYKIAPLGLLLAIVGNLLGIVIERLSRKEPDVRLLVSSHKEGTYASRKRYSYKLIGLIAFFIFYIILLELCIDQSVLVTVPLVSFTAPLILALILKKMGIFKEKFRDYLHVSLPGMHNEVFLFTAIGFLGYALRISNIGQYIVDLINRLGFNSASCLIPLLLTVIALLSLIGVHPIISISTVAVTLPVGTLPLTELQMAVTLLAGYLLYLILSPFSALSLIMTGITKESPLEVSIKLNFTYGVSFAAVTSLILSLL</sequence>
<evidence type="ECO:0000313" key="2">
    <source>
        <dbReference type="EMBL" id="QNB48075.1"/>
    </source>
</evidence>
<dbReference type="EMBL" id="CP045798">
    <property type="protein sequence ID" value="QNB48075.1"/>
    <property type="molecule type" value="Genomic_DNA"/>
</dbReference>
<accession>A0A7G6E7M1</accession>
<dbReference type="RefSeq" id="WP_153802015.1">
    <property type="nucleotide sequence ID" value="NZ_CP045798.1"/>
</dbReference>
<feature type="transmembrane region" description="Helical" evidence="1">
    <location>
        <begin position="384"/>
        <end position="402"/>
    </location>
</feature>